<organism evidence="2 3">
    <name type="scientific">Wickerhamomyces mucosus</name>
    <dbReference type="NCBI Taxonomy" id="1378264"/>
    <lineage>
        <taxon>Eukaryota</taxon>
        <taxon>Fungi</taxon>
        <taxon>Dikarya</taxon>
        <taxon>Ascomycota</taxon>
        <taxon>Saccharomycotina</taxon>
        <taxon>Saccharomycetes</taxon>
        <taxon>Phaffomycetales</taxon>
        <taxon>Wickerhamomycetaceae</taxon>
        <taxon>Wickerhamomyces</taxon>
    </lineage>
</organism>
<dbReference type="OrthoDB" id="10017101at2759"/>
<keyword evidence="3" id="KW-1185">Reference proteome</keyword>
<reference evidence="2" key="2">
    <citation type="submission" date="2021-01" db="EMBL/GenBank/DDBJ databases">
        <authorList>
            <person name="Schikora-Tamarit M.A."/>
        </authorList>
    </citation>
    <scope>NUCLEOTIDE SEQUENCE</scope>
    <source>
        <strain evidence="2">CBS6341</strain>
    </source>
</reference>
<dbReference type="PANTHER" id="PTHR43591:SF24">
    <property type="entry name" value="2-METHOXY-6-POLYPRENYL-1,4-BENZOQUINOL METHYLASE, MITOCHONDRIAL"/>
    <property type="match status" value="1"/>
</dbReference>
<dbReference type="Gene3D" id="3.40.50.150">
    <property type="entry name" value="Vaccinia Virus protein VP39"/>
    <property type="match status" value="1"/>
</dbReference>
<name>A0A9P8PQI3_9ASCO</name>
<proteinExistence type="predicted"/>
<dbReference type="InterPro" id="IPR029063">
    <property type="entry name" value="SAM-dependent_MTases_sf"/>
</dbReference>
<dbReference type="GO" id="GO:0008168">
    <property type="term" value="F:methyltransferase activity"/>
    <property type="evidence" value="ECO:0007669"/>
    <property type="project" value="TreeGrafter"/>
</dbReference>
<dbReference type="EMBL" id="JAEUBF010000754">
    <property type="protein sequence ID" value="KAH3675494.1"/>
    <property type="molecule type" value="Genomic_DNA"/>
</dbReference>
<reference evidence="2" key="1">
    <citation type="journal article" date="2021" name="Open Biol.">
        <title>Shared evolutionary footprints suggest mitochondrial oxidative damage underlies multiple complex I losses in fungi.</title>
        <authorList>
            <person name="Schikora-Tamarit M.A."/>
            <person name="Marcet-Houben M."/>
            <person name="Nosek J."/>
            <person name="Gabaldon T."/>
        </authorList>
    </citation>
    <scope>NUCLEOTIDE SEQUENCE</scope>
    <source>
        <strain evidence="2">CBS6341</strain>
    </source>
</reference>
<gene>
    <name evidence="2" type="ORF">WICMUC_002685</name>
</gene>
<evidence type="ECO:0000313" key="3">
    <source>
        <dbReference type="Proteomes" id="UP000769528"/>
    </source>
</evidence>
<comment type="caution">
    <text evidence="2">The sequence shown here is derived from an EMBL/GenBank/DDBJ whole genome shotgun (WGS) entry which is preliminary data.</text>
</comment>
<dbReference type="SUPFAM" id="SSF53335">
    <property type="entry name" value="S-adenosyl-L-methionine-dependent methyltransferases"/>
    <property type="match status" value="1"/>
</dbReference>
<dbReference type="Proteomes" id="UP000769528">
    <property type="component" value="Unassembled WGS sequence"/>
</dbReference>
<evidence type="ECO:0000259" key="1">
    <source>
        <dbReference type="Pfam" id="PF13847"/>
    </source>
</evidence>
<feature type="domain" description="Methyltransferase" evidence="1">
    <location>
        <begin position="37"/>
        <end position="145"/>
    </location>
</feature>
<sequence>MTDQTYYANGFDESISQTHSWRTAENCAEYMLKYVKHNYKILDVGSGPGTITKSFAKYIPDGYIIGIEPTAELIEEASKDPNLPYNVRFEKASVFNLPYSDNSFDIVHAHQVIVHLSDPLKALNEMTRVLKPGGLLCIKDAEMDSTTVFPKKFEPQLLYFMNLMRSKFTSSVGASRQKSLILQTSLLDIVRHTASSWCISEDKERLLFANMFIKRLEASKVNYISFTREKITQAWIDWSQDESAVFFILNGEIIAKKI</sequence>
<dbReference type="CDD" id="cd02440">
    <property type="entry name" value="AdoMet_MTases"/>
    <property type="match status" value="1"/>
</dbReference>
<dbReference type="AlphaFoldDB" id="A0A9P8PQI3"/>
<protein>
    <recommendedName>
        <fullName evidence="1">Methyltransferase domain-containing protein</fullName>
    </recommendedName>
</protein>
<dbReference type="Pfam" id="PF13847">
    <property type="entry name" value="Methyltransf_31"/>
    <property type="match status" value="1"/>
</dbReference>
<dbReference type="PANTHER" id="PTHR43591">
    <property type="entry name" value="METHYLTRANSFERASE"/>
    <property type="match status" value="1"/>
</dbReference>
<evidence type="ECO:0000313" key="2">
    <source>
        <dbReference type="EMBL" id="KAH3675494.1"/>
    </source>
</evidence>
<accession>A0A9P8PQI3</accession>
<dbReference type="InterPro" id="IPR025714">
    <property type="entry name" value="Methyltranfer_dom"/>
</dbReference>